<name>A0A9R1WG68_LACSA</name>
<evidence type="ECO:0000256" key="2">
    <source>
        <dbReference type="ARBA" id="ARBA00022676"/>
    </source>
</evidence>
<dbReference type="PANTHER" id="PTHR45719">
    <property type="entry name" value="GLYCOSYLTRANSFERASE"/>
    <property type="match status" value="1"/>
</dbReference>
<dbReference type="PANTHER" id="PTHR45719:SF11">
    <property type="entry name" value="OS01G0121800 PROTEIN"/>
    <property type="match status" value="1"/>
</dbReference>
<dbReference type="Gramene" id="rna-gnl|WGS:NBSK|LSAT_1X39500_mrna">
    <property type="protein sequence ID" value="cds-PLY84288.1"/>
    <property type="gene ID" value="gene-LSAT_1X39500"/>
</dbReference>
<keyword evidence="8" id="KW-1185">Reference proteome</keyword>
<evidence type="ECO:0000313" key="8">
    <source>
        <dbReference type="Proteomes" id="UP000235145"/>
    </source>
</evidence>
<evidence type="ECO:0000256" key="4">
    <source>
        <dbReference type="ARBA" id="ARBA00023136"/>
    </source>
</evidence>
<dbReference type="OrthoDB" id="2019572at2759"/>
<evidence type="ECO:0000256" key="1">
    <source>
        <dbReference type="ARBA" id="ARBA00004606"/>
    </source>
</evidence>
<dbReference type="Pfam" id="PF02485">
    <property type="entry name" value="Branch"/>
    <property type="match status" value="1"/>
</dbReference>
<keyword evidence="4 6" id="KW-0472">Membrane</keyword>
<dbReference type="AlphaFoldDB" id="A0A9R1WG68"/>
<dbReference type="InterPro" id="IPR003406">
    <property type="entry name" value="Glyco_trans_14"/>
</dbReference>
<keyword evidence="6" id="KW-0812">Transmembrane</keyword>
<dbReference type="GO" id="GO:0016020">
    <property type="term" value="C:membrane"/>
    <property type="evidence" value="ECO:0007669"/>
    <property type="project" value="UniProtKB-SubCell"/>
</dbReference>
<sequence length="416" mass="46693">MKLPQLVESFILFSNTHLKFLAFGTLLLITGAAVTPYFQYGYSTGDTWTPNRVKPVPSKSSGDPPVLAYWIYGSSGDGERILRLLKATYHPRNQYLLLLDASSSSDERSDLALSIQSDPLFSEFDNVNVVGRSYGVNPMGGSGLAALLHASALLLKISSSWDWFITLGPSDYPLITQDDILHAFTFLPRDLNFVHFANTSVSDVNERVKRVVVDPNVYERKNSPIFYATGSRNAPNMFKIVAGSPWVILSRSFIEFCVEGWDNFPRKLLMYMSNVESPLELYFQTVICNSPGFQNMTIDNDLRYVMSKNETLNKMGEMAIVARSFKKEDGDGLMQEIDTNILKRCGNGVVRGKWCFDQKTNVSMTINKTATEGREDWRWGDINSVEESPRGVKLGQTLSRLAGEGTRRFDGCRDNI</sequence>
<comment type="subcellular location">
    <subcellularLocation>
        <location evidence="1">Membrane</location>
        <topology evidence="1">Single-pass type II membrane protein</topology>
    </subcellularLocation>
</comment>
<dbReference type="EMBL" id="NBSK02000001">
    <property type="protein sequence ID" value="KAJ0226132.1"/>
    <property type="molecule type" value="Genomic_DNA"/>
</dbReference>
<gene>
    <name evidence="7" type="ORF">LSAT_V11C100016530</name>
</gene>
<evidence type="ECO:0000256" key="5">
    <source>
        <dbReference type="ARBA" id="ARBA00023180"/>
    </source>
</evidence>
<accession>A0A9R1WG68</accession>
<evidence type="ECO:0000256" key="3">
    <source>
        <dbReference type="ARBA" id="ARBA00022679"/>
    </source>
</evidence>
<dbReference type="InterPro" id="IPR044610">
    <property type="entry name" value="GLCAT14A/B/C"/>
</dbReference>
<keyword evidence="3" id="KW-0808">Transferase</keyword>
<comment type="caution">
    <text evidence="7">The sequence shown here is derived from an EMBL/GenBank/DDBJ whole genome shotgun (WGS) entry which is preliminary data.</text>
</comment>
<protein>
    <submittedName>
        <fullName evidence="7">Uncharacterized protein</fullName>
    </submittedName>
</protein>
<feature type="transmembrane region" description="Helical" evidence="6">
    <location>
        <begin position="20"/>
        <end position="38"/>
    </location>
</feature>
<keyword evidence="2" id="KW-0328">Glycosyltransferase</keyword>
<dbReference type="Proteomes" id="UP000235145">
    <property type="component" value="Unassembled WGS sequence"/>
</dbReference>
<evidence type="ECO:0000256" key="6">
    <source>
        <dbReference type="SAM" id="Phobius"/>
    </source>
</evidence>
<reference evidence="7 8" key="1">
    <citation type="journal article" date="2017" name="Nat. Commun.">
        <title>Genome assembly with in vitro proximity ligation data and whole-genome triplication in lettuce.</title>
        <authorList>
            <person name="Reyes-Chin-Wo S."/>
            <person name="Wang Z."/>
            <person name="Yang X."/>
            <person name="Kozik A."/>
            <person name="Arikit S."/>
            <person name="Song C."/>
            <person name="Xia L."/>
            <person name="Froenicke L."/>
            <person name="Lavelle D.O."/>
            <person name="Truco M.J."/>
            <person name="Xia R."/>
            <person name="Zhu S."/>
            <person name="Xu C."/>
            <person name="Xu H."/>
            <person name="Xu X."/>
            <person name="Cox K."/>
            <person name="Korf I."/>
            <person name="Meyers B.C."/>
            <person name="Michelmore R.W."/>
        </authorList>
    </citation>
    <scope>NUCLEOTIDE SEQUENCE [LARGE SCALE GENOMIC DNA]</scope>
    <source>
        <strain evidence="8">cv. Salinas</strain>
        <tissue evidence="7">Seedlings</tissue>
    </source>
</reference>
<proteinExistence type="predicted"/>
<keyword evidence="5" id="KW-0325">Glycoprotein</keyword>
<evidence type="ECO:0000313" key="7">
    <source>
        <dbReference type="EMBL" id="KAJ0226132.1"/>
    </source>
</evidence>
<dbReference type="GO" id="GO:0015020">
    <property type="term" value="F:glucuronosyltransferase activity"/>
    <property type="evidence" value="ECO:0007669"/>
    <property type="project" value="InterPro"/>
</dbReference>
<keyword evidence="6" id="KW-1133">Transmembrane helix</keyword>
<organism evidence="7 8">
    <name type="scientific">Lactuca sativa</name>
    <name type="common">Garden lettuce</name>
    <dbReference type="NCBI Taxonomy" id="4236"/>
    <lineage>
        <taxon>Eukaryota</taxon>
        <taxon>Viridiplantae</taxon>
        <taxon>Streptophyta</taxon>
        <taxon>Embryophyta</taxon>
        <taxon>Tracheophyta</taxon>
        <taxon>Spermatophyta</taxon>
        <taxon>Magnoliopsida</taxon>
        <taxon>eudicotyledons</taxon>
        <taxon>Gunneridae</taxon>
        <taxon>Pentapetalae</taxon>
        <taxon>asterids</taxon>
        <taxon>campanulids</taxon>
        <taxon>Asterales</taxon>
        <taxon>Asteraceae</taxon>
        <taxon>Cichorioideae</taxon>
        <taxon>Cichorieae</taxon>
        <taxon>Lactucinae</taxon>
        <taxon>Lactuca</taxon>
    </lineage>
</organism>